<keyword evidence="3" id="KW-1185">Reference proteome</keyword>
<keyword evidence="1" id="KW-0812">Transmembrane</keyword>
<dbReference type="Proteomes" id="UP001158576">
    <property type="component" value="Chromosome 2"/>
</dbReference>
<reference evidence="2 3" key="1">
    <citation type="submission" date="2021-04" db="EMBL/GenBank/DDBJ databases">
        <authorList>
            <person name="Bliznina A."/>
        </authorList>
    </citation>
    <scope>NUCLEOTIDE SEQUENCE [LARGE SCALE GENOMIC DNA]</scope>
</reference>
<evidence type="ECO:0000313" key="2">
    <source>
        <dbReference type="EMBL" id="CAG5110940.1"/>
    </source>
</evidence>
<accession>A0ABN7T5U0</accession>
<keyword evidence="1" id="KW-0472">Membrane</keyword>
<protein>
    <submittedName>
        <fullName evidence="2">Oidioi.mRNA.OKI2018_I69.chr2.g5287.t1.cds</fullName>
    </submittedName>
</protein>
<dbReference type="EMBL" id="OU015567">
    <property type="protein sequence ID" value="CAG5110940.1"/>
    <property type="molecule type" value="Genomic_DNA"/>
</dbReference>
<gene>
    <name evidence="2" type="ORF">OKIOD_LOCUS14052</name>
</gene>
<name>A0ABN7T5U0_OIKDI</name>
<organism evidence="2 3">
    <name type="scientific">Oikopleura dioica</name>
    <name type="common">Tunicate</name>
    <dbReference type="NCBI Taxonomy" id="34765"/>
    <lineage>
        <taxon>Eukaryota</taxon>
        <taxon>Metazoa</taxon>
        <taxon>Chordata</taxon>
        <taxon>Tunicata</taxon>
        <taxon>Appendicularia</taxon>
        <taxon>Copelata</taxon>
        <taxon>Oikopleuridae</taxon>
        <taxon>Oikopleura</taxon>
    </lineage>
</organism>
<evidence type="ECO:0000256" key="1">
    <source>
        <dbReference type="SAM" id="Phobius"/>
    </source>
</evidence>
<evidence type="ECO:0000313" key="3">
    <source>
        <dbReference type="Proteomes" id="UP001158576"/>
    </source>
</evidence>
<proteinExistence type="predicted"/>
<sequence length="114" mass="12935">MRETALEIPTYEWPAADDCDSMSDDEFSITSDMIPEESHATFYCATCGCGTFFLCCGLIGMLYFLGSPYYADEICFLIFLGVKKAYKVQKKREEQKAKIRAMLYSDLLSTAKEI</sequence>
<keyword evidence="1" id="KW-1133">Transmembrane helix</keyword>
<feature type="transmembrane region" description="Helical" evidence="1">
    <location>
        <begin position="40"/>
        <end position="63"/>
    </location>
</feature>